<dbReference type="GO" id="GO:0003729">
    <property type="term" value="F:mRNA binding"/>
    <property type="evidence" value="ECO:0007669"/>
    <property type="project" value="UniProtKB-ARBA"/>
</dbReference>
<dbReference type="InterPro" id="IPR011990">
    <property type="entry name" value="TPR-like_helical_dom_sf"/>
</dbReference>
<evidence type="ECO:0000313" key="5">
    <source>
        <dbReference type="Proteomes" id="UP001417504"/>
    </source>
</evidence>
<sequence length="692" mass="77420">MLCPSTTSSPITRPILQMGATNDPLLPILKNQMIWWSSLIKELSNSPKPELCVLLYIALMFDESTLLIVRNPYVIASILKACSRILGLSEGTQFHGLAIKCIAIGNLYVVNAIVRLYAKCGELFDARRLFDKMPDRSVVSWNVIIMGYAEMGEWEEVKSLFWLMVEECCFEPDAITLVRMVTACTRTEDCDSGKLVREYIEENGVVLSLHLGNALMNMYAKFKEMGEAHKLFDLMSERDVVSWTTLVSGYAGLGHLEIAIKLFDQMPNRNVVAWNALITGYVSNGCFREAVLLFRDMLALGEKPDKATIVNVLPACMELEDQRLCETIHGKISIKNEVSWTSMMVGYLQCGEKEIAIKIFNEMPCKDTASWNALMTGLSQCNYFNEALSIFHDMLNAEITPNDLTLVTALSSCARIGALELGIWIHVYIERNCIRLTGHLASSLVDMYAKCGRVDLSLKVFDSKSVKDLLTWSSMISGLAMHGHSLQALEIFNKMLKNGVEPDGITFLAALSACSHAGLVNEGRYYFNLMTRIYNISPTIEHHSCMVDLFGRCGLLQEAKDFINNNRTSKEASAWGALLNACRLHGKVELAEYAAIELMKLDPSSSGAHVLLSNTYATASRWSKVGKVRNAMKEMGIRKLPGCSSIEVNGVVHEFFALDASHPQHEEIYAVLHILLKQMNLQEHYIQSNYFQ</sequence>
<gene>
    <name evidence="4" type="ORF">Sjap_008042</name>
</gene>
<dbReference type="Pfam" id="PF01535">
    <property type="entry name" value="PPR"/>
    <property type="match status" value="4"/>
</dbReference>
<dbReference type="NCBIfam" id="TIGR00756">
    <property type="entry name" value="PPR"/>
    <property type="match status" value="7"/>
</dbReference>
<dbReference type="Proteomes" id="UP001417504">
    <property type="component" value="Unassembled WGS sequence"/>
</dbReference>
<dbReference type="FunFam" id="1.25.40.10:FF:000690">
    <property type="entry name" value="Pentatricopeptide repeat-containing protein"/>
    <property type="match status" value="1"/>
</dbReference>
<feature type="repeat" description="PPR" evidence="3">
    <location>
        <begin position="468"/>
        <end position="502"/>
    </location>
</feature>
<feature type="repeat" description="PPR" evidence="3">
    <location>
        <begin position="336"/>
        <end position="366"/>
    </location>
</feature>
<dbReference type="PANTHER" id="PTHR47926">
    <property type="entry name" value="PENTATRICOPEPTIDE REPEAT-CONTAINING PROTEIN"/>
    <property type="match status" value="1"/>
</dbReference>
<evidence type="ECO:0000256" key="3">
    <source>
        <dbReference type="PROSITE-ProRule" id="PRU00708"/>
    </source>
</evidence>
<evidence type="ECO:0000313" key="4">
    <source>
        <dbReference type="EMBL" id="KAK9137448.1"/>
    </source>
</evidence>
<name>A0AAP0JQB5_9MAGN</name>
<proteinExistence type="inferred from homology"/>
<feature type="repeat" description="PPR" evidence="3">
    <location>
        <begin position="106"/>
        <end position="140"/>
    </location>
</feature>
<feature type="repeat" description="PPR" evidence="3">
    <location>
        <begin position="367"/>
        <end position="401"/>
    </location>
</feature>
<dbReference type="Gene3D" id="1.25.40.10">
    <property type="entry name" value="Tetratricopeptide repeat domain"/>
    <property type="match status" value="4"/>
</dbReference>
<reference evidence="4 5" key="1">
    <citation type="submission" date="2024-01" db="EMBL/GenBank/DDBJ databases">
        <title>Genome assemblies of Stephania.</title>
        <authorList>
            <person name="Yang L."/>
        </authorList>
    </citation>
    <scope>NUCLEOTIDE SEQUENCE [LARGE SCALE GENOMIC DNA]</scope>
    <source>
        <strain evidence="4">QJT</strain>
        <tissue evidence="4">Leaf</tissue>
    </source>
</reference>
<dbReference type="FunFam" id="1.25.40.10:FF:000393">
    <property type="entry name" value="Pentatricopeptide repeat-containing protein At1g20230"/>
    <property type="match status" value="1"/>
</dbReference>
<dbReference type="InterPro" id="IPR046960">
    <property type="entry name" value="PPR_At4g14850-like_plant"/>
</dbReference>
<dbReference type="PANTHER" id="PTHR47926:SF436">
    <property type="entry name" value="PENTATRICOPEPTIDE REPEAT-CONTAINING PROTEIN ELI1, CHLOROPLASTIC-LIKE ISOFORM X2"/>
    <property type="match status" value="1"/>
</dbReference>
<dbReference type="Pfam" id="PF13041">
    <property type="entry name" value="PPR_2"/>
    <property type="match status" value="3"/>
</dbReference>
<evidence type="ECO:0000256" key="1">
    <source>
        <dbReference type="ARBA" id="ARBA00006643"/>
    </source>
</evidence>
<dbReference type="InterPro" id="IPR046848">
    <property type="entry name" value="E_motif"/>
</dbReference>
<organism evidence="4 5">
    <name type="scientific">Stephania japonica</name>
    <dbReference type="NCBI Taxonomy" id="461633"/>
    <lineage>
        <taxon>Eukaryota</taxon>
        <taxon>Viridiplantae</taxon>
        <taxon>Streptophyta</taxon>
        <taxon>Embryophyta</taxon>
        <taxon>Tracheophyta</taxon>
        <taxon>Spermatophyta</taxon>
        <taxon>Magnoliopsida</taxon>
        <taxon>Ranunculales</taxon>
        <taxon>Menispermaceae</taxon>
        <taxon>Menispermoideae</taxon>
        <taxon>Cissampelideae</taxon>
        <taxon>Stephania</taxon>
    </lineage>
</organism>
<dbReference type="AlphaFoldDB" id="A0AAP0JQB5"/>
<dbReference type="Pfam" id="PF20431">
    <property type="entry name" value="E_motif"/>
    <property type="match status" value="1"/>
</dbReference>
<keyword evidence="2" id="KW-0677">Repeat</keyword>
<dbReference type="EMBL" id="JBBNAE010000003">
    <property type="protein sequence ID" value="KAK9137448.1"/>
    <property type="molecule type" value="Genomic_DNA"/>
</dbReference>
<keyword evidence="5" id="KW-1185">Reference proteome</keyword>
<dbReference type="Pfam" id="PF12854">
    <property type="entry name" value="PPR_1"/>
    <property type="match status" value="1"/>
</dbReference>
<comment type="caution">
    <text evidence="4">The sequence shown here is derived from an EMBL/GenBank/DDBJ whole genome shotgun (WGS) entry which is preliminary data.</text>
</comment>
<dbReference type="InterPro" id="IPR002885">
    <property type="entry name" value="PPR_rpt"/>
</dbReference>
<feature type="repeat" description="PPR" evidence="3">
    <location>
        <begin position="239"/>
        <end position="269"/>
    </location>
</feature>
<accession>A0AAP0JQB5</accession>
<dbReference type="PROSITE" id="PS51375">
    <property type="entry name" value="PPR"/>
    <property type="match status" value="6"/>
</dbReference>
<dbReference type="GO" id="GO:0009451">
    <property type="term" value="P:RNA modification"/>
    <property type="evidence" value="ECO:0007669"/>
    <property type="project" value="InterPro"/>
</dbReference>
<feature type="repeat" description="PPR" evidence="3">
    <location>
        <begin position="270"/>
        <end position="304"/>
    </location>
</feature>
<protein>
    <submittedName>
        <fullName evidence="4">Uncharacterized protein</fullName>
    </submittedName>
</protein>
<evidence type="ECO:0000256" key="2">
    <source>
        <dbReference type="ARBA" id="ARBA00022737"/>
    </source>
</evidence>
<comment type="similarity">
    <text evidence="1">Belongs to the PPR family. PCMP-H subfamily.</text>
</comment>